<feature type="region of interest" description="Disordered" evidence="1">
    <location>
        <begin position="172"/>
        <end position="202"/>
    </location>
</feature>
<evidence type="ECO:0000313" key="3">
    <source>
        <dbReference type="Proteomes" id="UP000053105"/>
    </source>
</evidence>
<dbReference type="EMBL" id="KQ435737">
    <property type="protein sequence ID" value="KOX76942.1"/>
    <property type="molecule type" value="Genomic_DNA"/>
</dbReference>
<evidence type="ECO:0008006" key="4">
    <source>
        <dbReference type="Google" id="ProtNLM"/>
    </source>
</evidence>
<evidence type="ECO:0000313" key="2">
    <source>
        <dbReference type="EMBL" id="KOX76942.1"/>
    </source>
</evidence>
<gene>
    <name evidence="2" type="ORF">WN51_10798</name>
</gene>
<proteinExistence type="predicted"/>
<reference evidence="2 3" key="1">
    <citation type="submission" date="2015-07" db="EMBL/GenBank/DDBJ databases">
        <title>The genome of Melipona quadrifasciata.</title>
        <authorList>
            <person name="Pan H."/>
            <person name="Kapheim K."/>
        </authorList>
    </citation>
    <scope>NUCLEOTIDE SEQUENCE [LARGE SCALE GENOMIC DNA]</scope>
    <source>
        <strain evidence="2">0111107301</strain>
        <tissue evidence="2">Whole body</tissue>
    </source>
</reference>
<keyword evidence="3" id="KW-1185">Reference proteome</keyword>
<protein>
    <recommendedName>
        <fullName evidence="4">Mos1 transposase HTH domain-containing protein</fullName>
    </recommendedName>
</protein>
<feature type="compositionally biased region" description="Basic and acidic residues" evidence="1">
    <location>
        <begin position="180"/>
        <end position="192"/>
    </location>
</feature>
<name>A0A0N0BHZ6_9HYME</name>
<sequence length="218" mass="25592">MPGSKPTLVAKHTRTLYVSFYERNAGGIFRYKNWLSLTKGSMEKFPKSEDSLKHKKSKFELLARFEYNVPSEETAECKGLMLKVSTLRYLKNTQNPIREWRDKFHIRHLMLCEIRKHNNAINAVYSGALVRQRGLENLRTKAQSSLHQSQQLQYFGEQIKSVPCAKICSNKSVPKGLSSESRKKDSAEDRQQRSQHFFEMQNQQEMYLGFKMRHRSKR</sequence>
<dbReference type="AlphaFoldDB" id="A0A0N0BHZ6"/>
<organism evidence="2 3">
    <name type="scientific">Melipona quadrifasciata</name>
    <dbReference type="NCBI Taxonomy" id="166423"/>
    <lineage>
        <taxon>Eukaryota</taxon>
        <taxon>Metazoa</taxon>
        <taxon>Ecdysozoa</taxon>
        <taxon>Arthropoda</taxon>
        <taxon>Hexapoda</taxon>
        <taxon>Insecta</taxon>
        <taxon>Pterygota</taxon>
        <taxon>Neoptera</taxon>
        <taxon>Endopterygota</taxon>
        <taxon>Hymenoptera</taxon>
        <taxon>Apocrita</taxon>
        <taxon>Aculeata</taxon>
        <taxon>Apoidea</taxon>
        <taxon>Anthophila</taxon>
        <taxon>Apidae</taxon>
        <taxon>Melipona</taxon>
    </lineage>
</organism>
<dbReference type="Proteomes" id="UP000053105">
    <property type="component" value="Unassembled WGS sequence"/>
</dbReference>
<evidence type="ECO:0000256" key="1">
    <source>
        <dbReference type="SAM" id="MobiDB-lite"/>
    </source>
</evidence>
<accession>A0A0N0BHZ6</accession>